<sequence length="101" mass="11573">MSFWDWKIYFLLKALGPHYLRIISFDSWPLRERLHTTRSVVNSVALTLGKFIDDLPYPSTSLEELEGAVTEAWEATPEEFIDNAIAIDSVRWQNTGNSRAG</sequence>
<organism evidence="1 2">
    <name type="scientific">Tenebrio molitor</name>
    <name type="common">Yellow mealworm beetle</name>
    <dbReference type="NCBI Taxonomy" id="7067"/>
    <lineage>
        <taxon>Eukaryota</taxon>
        <taxon>Metazoa</taxon>
        <taxon>Ecdysozoa</taxon>
        <taxon>Arthropoda</taxon>
        <taxon>Hexapoda</taxon>
        <taxon>Insecta</taxon>
        <taxon>Pterygota</taxon>
        <taxon>Neoptera</taxon>
        <taxon>Endopterygota</taxon>
        <taxon>Coleoptera</taxon>
        <taxon>Polyphaga</taxon>
        <taxon>Cucujiformia</taxon>
        <taxon>Tenebrionidae</taxon>
        <taxon>Tenebrio</taxon>
    </lineage>
</organism>
<accession>A0A8J6L913</accession>
<reference evidence="1" key="1">
    <citation type="journal article" date="2020" name="J Insects Food Feed">
        <title>The yellow mealworm (Tenebrio molitor) genome: a resource for the emerging insects as food and feed industry.</title>
        <authorList>
            <person name="Eriksson T."/>
            <person name="Andere A."/>
            <person name="Kelstrup H."/>
            <person name="Emery V."/>
            <person name="Picard C."/>
        </authorList>
    </citation>
    <scope>NUCLEOTIDE SEQUENCE</scope>
    <source>
        <strain evidence="1">Stoneville</strain>
        <tissue evidence="1">Whole head</tissue>
    </source>
</reference>
<evidence type="ECO:0000313" key="1">
    <source>
        <dbReference type="EMBL" id="KAH0810278.1"/>
    </source>
</evidence>
<keyword evidence="2" id="KW-1185">Reference proteome</keyword>
<dbReference type="AlphaFoldDB" id="A0A8J6L913"/>
<reference evidence="1" key="2">
    <citation type="submission" date="2021-08" db="EMBL/GenBank/DDBJ databases">
        <authorList>
            <person name="Eriksson T."/>
        </authorList>
    </citation>
    <scope>NUCLEOTIDE SEQUENCE</scope>
    <source>
        <strain evidence="1">Stoneville</strain>
        <tissue evidence="1">Whole head</tissue>
    </source>
</reference>
<name>A0A8J6L913_TENMO</name>
<protein>
    <submittedName>
        <fullName evidence="1">Uncharacterized protein</fullName>
    </submittedName>
</protein>
<evidence type="ECO:0000313" key="2">
    <source>
        <dbReference type="Proteomes" id="UP000719412"/>
    </source>
</evidence>
<comment type="caution">
    <text evidence="1">The sequence shown here is derived from an EMBL/GenBank/DDBJ whole genome shotgun (WGS) entry which is preliminary data.</text>
</comment>
<dbReference type="Proteomes" id="UP000719412">
    <property type="component" value="Unassembled WGS sequence"/>
</dbReference>
<gene>
    <name evidence="1" type="ORF">GEV33_012512</name>
</gene>
<dbReference type="EMBL" id="JABDTM020027600">
    <property type="protein sequence ID" value="KAH0810278.1"/>
    <property type="molecule type" value="Genomic_DNA"/>
</dbReference>
<proteinExistence type="predicted"/>